<organism evidence="2 3">
    <name type="scientific">Faecalicoccus pleomorphus</name>
    <dbReference type="NCBI Taxonomy" id="1323"/>
    <lineage>
        <taxon>Bacteria</taxon>
        <taxon>Bacillati</taxon>
        <taxon>Bacillota</taxon>
        <taxon>Erysipelotrichia</taxon>
        <taxon>Erysipelotrichales</taxon>
        <taxon>Erysipelotrichaceae</taxon>
        <taxon>Faecalicoccus</taxon>
    </lineage>
</organism>
<evidence type="ECO:0000313" key="3">
    <source>
        <dbReference type="Proteomes" id="UP000255523"/>
    </source>
</evidence>
<feature type="transmembrane region" description="Helical" evidence="1">
    <location>
        <begin position="12"/>
        <end position="35"/>
    </location>
</feature>
<dbReference type="AlphaFoldDB" id="A0A380LPC6"/>
<sequence>MKSLRKYLTNKNLYIANIVSGGLMILMALICYSGVGNLSNSGSSWSDYASALSNSLSGLSFACILYYIDLLLVILLVIGWGLKIFYFKEKKEMTVIPFVISVVALLFEIYGVSTVSALSSVARMDFDGMLSSAYNLQNIESMKIPFIILFLAHISYLIVAILFMRMDKKGESVNSTKFEQGTENLIKRLQSFAKDPKGKKTLIVIVSVCVAVLVGCVGFGLYNMFKKTPLDLVSEVQVTFSGYDGEGSATVEGTADYDHTNADITSFIYGVTYEVENNGELSNGDEVTITANYSKETANSLKLDVTKASKTIEVEGLEEVYRTWDDLSKEDHKTVLDRTYDKVMKKAKDTTYQYFGKETITVNSLNQIAAYYTYAKGSGEGSLKLIYKADITSTYDGDTVNHVEYYMATASGLKPTKDGIGKISVDVSYLYSQDDSEQEAIEDAEDYRVDAEDKIDIEK</sequence>
<evidence type="ECO:0000256" key="1">
    <source>
        <dbReference type="SAM" id="Phobius"/>
    </source>
</evidence>
<dbReference type="EMBL" id="UHFX01000003">
    <property type="protein sequence ID" value="SUO05113.1"/>
    <property type="molecule type" value="Genomic_DNA"/>
</dbReference>
<feature type="transmembrane region" description="Helical" evidence="1">
    <location>
        <begin position="55"/>
        <end position="82"/>
    </location>
</feature>
<reference evidence="2 3" key="1">
    <citation type="submission" date="2018-06" db="EMBL/GenBank/DDBJ databases">
        <authorList>
            <consortium name="Pathogen Informatics"/>
            <person name="Doyle S."/>
        </authorList>
    </citation>
    <scope>NUCLEOTIDE SEQUENCE [LARGE SCALE GENOMIC DNA]</scope>
    <source>
        <strain evidence="2 3">NCTC11087</strain>
    </source>
</reference>
<keyword evidence="1" id="KW-1133">Transmembrane helix</keyword>
<gene>
    <name evidence="2" type="ORF">NCTC11087_02048</name>
</gene>
<proteinExistence type="predicted"/>
<dbReference type="GeneID" id="77462978"/>
<dbReference type="RefSeq" id="WP_022790347.1">
    <property type="nucleotide sequence ID" value="NZ_UHFX01000003.1"/>
</dbReference>
<keyword evidence="3" id="KW-1185">Reference proteome</keyword>
<keyword evidence="1" id="KW-0812">Transmembrane</keyword>
<evidence type="ECO:0000313" key="2">
    <source>
        <dbReference type="EMBL" id="SUO05113.1"/>
    </source>
</evidence>
<dbReference type="OrthoDB" id="1643071at2"/>
<name>A0A380LPC6_9FIRM</name>
<accession>A0A380LPC6</accession>
<feature type="transmembrane region" description="Helical" evidence="1">
    <location>
        <begin position="94"/>
        <end position="122"/>
    </location>
</feature>
<protein>
    <submittedName>
        <fullName evidence="2">Uncharacterized protein</fullName>
    </submittedName>
</protein>
<keyword evidence="1" id="KW-0472">Membrane</keyword>
<feature type="transmembrane region" description="Helical" evidence="1">
    <location>
        <begin position="202"/>
        <end position="225"/>
    </location>
</feature>
<feature type="transmembrane region" description="Helical" evidence="1">
    <location>
        <begin position="142"/>
        <end position="164"/>
    </location>
</feature>
<dbReference type="Proteomes" id="UP000255523">
    <property type="component" value="Unassembled WGS sequence"/>
</dbReference>